<accession>A0A212JIS0</accession>
<name>A0A212JIS0_9DELT</name>
<dbReference type="GO" id="GO:0005886">
    <property type="term" value="C:plasma membrane"/>
    <property type="evidence" value="ECO:0007669"/>
    <property type="project" value="UniProtKB-SubCell"/>
</dbReference>
<keyword evidence="5 9" id="KW-0812">Transmembrane</keyword>
<evidence type="ECO:0000313" key="11">
    <source>
        <dbReference type="EMBL" id="SBV99165.1"/>
    </source>
</evidence>
<feature type="transmembrane region" description="Helical" evidence="9">
    <location>
        <begin position="125"/>
        <end position="144"/>
    </location>
</feature>
<proteinExistence type="inferred from homology"/>
<evidence type="ECO:0000259" key="10">
    <source>
        <dbReference type="Pfam" id="PF04290"/>
    </source>
</evidence>
<evidence type="ECO:0000256" key="5">
    <source>
        <dbReference type="ARBA" id="ARBA00022692"/>
    </source>
</evidence>
<dbReference type="EMBL" id="FLUQ01000001">
    <property type="protein sequence ID" value="SBV99165.1"/>
    <property type="molecule type" value="Genomic_DNA"/>
</dbReference>
<dbReference type="PANTHER" id="PTHR35011">
    <property type="entry name" value="2,3-DIKETO-L-GULONATE TRAP TRANSPORTER SMALL PERMEASE PROTEIN YIAM"/>
    <property type="match status" value="1"/>
</dbReference>
<evidence type="ECO:0000256" key="3">
    <source>
        <dbReference type="ARBA" id="ARBA00022475"/>
    </source>
</evidence>
<protein>
    <submittedName>
        <fullName evidence="11">Putative C4-dicarboxylate transport system permease small protein</fullName>
    </submittedName>
</protein>
<evidence type="ECO:0000256" key="4">
    <source>
        <dbReference type="ARBA" id="ARBA00022519"/>
    </source>
</evidence>
<feature type="domain" description="Tripartite ATP-independent periplasmic transporters DctQ component" evidence="10">
    <location>
        <begin position="21"/>
        <end position="152"/>
    </location>
</feature>
<keyword evidence="3" id="KW-1003">Cell membrane</keyword>
<dbReference type="GO" id="GO:0015740">
    <property type="term" value="P:C4-dicarboxylate transport"/>
    <property type="evidence" value="ECO:0007669"/>
    <property type="project" value="TreeGrafter"/>
</dbReference>
<dbReference type="InterPro" id="IPR007387">
    <property type="entry name" value="TRAP_DctQ"/>
</dbReference>
<comment type="subcellular location">
    <subcellularLocation>
        <location evidence="1">Cell inner membrane</location>
        <topology evidence="1">Multi-pass membrane protein</topology>
    </subcellularLocation>
</comment>
<dbReference type="AlphaFoldDB" id="A0A212JIS0"/>
<dbReference type="InterPro" id="IPR055348">
    <property type="entry name" value="DctQ"/>
</dbReference>
<gene>
    <name evidence="11" type="ORF">KL86DPRO_11529</name>
</gene>
<dbReference type="GO" id="GO:0022857">
    <property type="term" value="F:transmembrane transporter activity"/>
    <property type="evidence" value="ECO:0007669"/>
    <property type="project" value="TreeGrafter"/>
</dbReference>
<feature type="transmembrane region" description="Helical" evidence="9">
    <location>
        <begin position="12"/>
        <end position="35"/>
    </location>
</feature>
<sequence length="156" mass="17417">MLKKLFNHFEEALGAVVMGVMVTLTFVNVVTRYVIVYPLAFTEEITISMFVWVTLLGVSIAFRSNAHLAVTFFYDLGSLRLRKIFYFVSTAMSIIFFALLTWLGTTQVLDEMALGVTTDSLAIPAWIYSAGIPVFSILVIIRIIQATAATVREGNY</sequence>
<organism evidence="11">
    <name type="scientific">uncultured delta proteobacterium</name>
    <dbReference type="NCBI Taxonomy" id="34034"/>
    <lineage>
        <taxon>Bacteria</taxon>
        <taxon>Deltaproteobacteria</taxon>
        <taxon>environmental samples</taxon>
    </lineage>
</organism>
<evidence type="ECO:0000256" key="1">
    <source>
        <dbReference type="ARBA" id="ARBA00004429"/>
    </source>
</evidence>
<evidence type="ECO:0000256" key="8">
    <source>
        <dbReference type="ARBA" id="ARBA00038436"/>
    </source>
</evidence>
<dbReference type="PANTHER" id="PTHR35011:SF2">
    <property type="entry name" value="2,3-DIKETO-L-GULONATE TRAP TRANSPORTER SMALL PERMEASE PROTEIN YIAM"/>
    <property type="match status" value="1"/>
</dbReference>
<keyword evidence="2" id="KW-0813">Transport</keyword>
<comment type="similarity">
    <text evidence="8">Belongs to the TRAP transporter small permease family.</text>
</comment>
<keyword evidence="6 9" id="KW-1133">Transmembrane helix</keyword>
<evidence type="ECO:0000256" key="2">
    <source>
        <dbReference type="ARBA" id="ARBA00022448"/>
    </source>
</evidence>
<keyword evidence="7 9" id="KW-0472">Membrane</keyword>
<feature type="transmembrane region" description="Helical" evidence="9">
    <location>
        <begin position="47"/>
        <end position="72"/>
    </location>
</feature>
<dbReference type="Pfam" id="PF04290">
    <property type="entry name" value="DctQ"/>
    <property type="match status" value="1"/>
</dbReference>
<evidence type="ECO:0000256" key="9">
    <source>
        <dbReference type="SAM" id="Phobius"/>
    </source>
</evidence>
<keyword evidence="4" id="KW-0997">Cell inner membrane</keyword>
<reference evidence="11" key="1">
    <citation type="submission" date="2016-04" db="EMBL/GenBank/DDBJ databases">
        <authorList>
            <person name="Evans L.H."/>
            <person name="Alamgir A."/>
            <person name="Owens N."/>
            <person name="Weber N.D."/>
            <person name="Virtaneva K."/>
            <person name="Barbian K."/>
            <person name="Babar A."/>
            <person name="Rosenke K."/>
        </authorList>
    </citation>
    <scope>NUCLEOTIDE SEQUENCE</scope>
    <source>
        <strain evidence="11">86</strain>
    </source>
</reference>
<evidence type="ECO:0000256" key="7">
    <source>
        <dbReference type="ARBA" id="ARBA00023136"/>
    </source>
</evidence>
<feature type="transmembrane region" description="Helical" evidence="9">
    <location>
        <begin position="84"/>
        <end position="105"/>
    </location>
</feature>
<evidence type="ECO:0000256" key="6">
    <source>
        <dbReference type="ARBA" id="ARBA00022989"/>
    </source>
</evidence>